<reference evidence="1" key="1">
    <citation type="submission" date="2018-02" db="EMBL/GenBank/DDBJ databases">
        <title>Rhizophora mucronata_Transcriptome.</title>
        <authorList>
            <person name="Meera S.P."/>
            <person name="Sreeshan A."/>
            <person name="Augustine A."/>
        </authorList>
    </citation>
    <scope>NUCLEOTIDE SEQUENCE</scope>
    <source>
        <tissue evidence="1">Leaf</tissue>
    </source>
</reference>
<proteinExistence type="predicted"/>
<dbReference type="EMBL" id="GGEC01045552">
    <property type="protein sequence ID" value="MBX26036.1"/>
    <property type="molecule type" value="Transcribed_RNA"/>
</dbReference>
<protein>
    <submittedName>
        <fullName evidence="1">Uncharacterized protein</fullName>
    </submittedName>
</protein>
<sequence>MGKEKKRNAKKKREYFVGYYQKLRTQNIQKAKQIKKEFHILKFGW</sequence>
<name>A0A2P2M758_RHIMU</name>
<dbReference type="AlphaFoldDB" id="A0A2P2M758"/>
<evidence type="ECO:0000313" key="1">
    <source>
        <dbReference type="EMBL" id="MBX26036.1"/>
    </source>
</evidence>
<organism evidence="1">
    <name type="scientific">Rhizophora mucronata</name>
    <name type="common">Asiatic mangrove</name>
    <dbReference type="NCBI Taxonomy" id="61149"/>
    <lineage>
        <taxon>Eukaryota</taxon>
        <taxon>Viridiplantae</taxon>
        <taxon>Streptophyta</taxon>
        <taxon>Embryophyta</taxon>
        <taxon>Tracheophyta</taxon>
        <taxon>Spermatophyta</taxon>
        <taxon>Magnoliopsida</taxon>
        <taxon>eudicotyledons</taxon>
        <taxon>Gunneridae</taxon>
        <taxon>Pentapetalae</taxon>
        <taxon>rosids</taxon>
        <taxon>fabids</taxon>
        <taxon>Malpighiales</taxon>
        <taxon>Rhizophoraceae</taxon>
        <taxon>Rhizophora</taxon>
    </lineage>
</organism>
<accession>A0A2P2M758</accession>